<evidence type="ECO:0000256" key="1">
    <source>
        <dbReference type="SAM" id="MobiDB-lite"/>
    </source>
</evidence>
<dbReference type="RefSeq" id="XP_062794509.1">
    <property type="nucleotide sequence ID" value="XM_062938458.1"/>
</dbReference>
<accession>A0ABZ1D8U0</accession>
<feature type="compositionally biased region" description="Polar residues" evidence="1">
    <location>
        <begin position="1"/>
        <end position="15"/>
    </location>
</feature>
<name>A0ABZ1D8U0_9TREE</name>
<proteinExistence type="predicted"/>
<feature type="compositionally biased region" description="Polar residues" evidence="1">
    <location>
        <begin position="42"/>
        <end position="51"/>
    </location>
</feature>
<sequence length="205" mass="23088">MSQPAIIETSTSPEQPSKAAKRYTPETVDTANRTEVDDVTIDQAQNASPEQSCVPGEDDATAKDTVDDLSIDRVKAESDHWESLHSILQSRLLSKRARTSPRYFNSFRSILFDDDRSKAKAELPSEFSSMQDGSTLHSGLQIKRYIDKEKRVAPSSSKEDNQKAADLSNLYNTYYSYKRGCENVQQMLNGLPDTTDHCLSDKTRW</sequence>
<reference evidence="2 3" key="1">
    <citation type="submission" date="2024-01" db="EMBL/GenBank/DDBJ databases">
        <title>Comparative genomics of Cryptococcus and Kwoniella reveals pathogenesis evolution and contrasting modes of karyotype evolution via chromosome fusion or intercentromeric recombination.</title>
        <authorList>
            <person name="Coelho M.A."/>
            <person name="David-Palma M."/>
            <person name="Shea T."/>
            <person name="Bowers K."/>
            <person name="McGinley-Smith S."/>
            <person name="Mohammad A.W."/>
            <person name="Gnirke A."/>
            <person name="Yurkov A.M."/>
            <person name="Nowrousian M."/>
            <person name="Sun S."/>
            <person name="Cuomo C.A."/>
            <person name="Heitman J."/>
        </authorList>
    </citation>
    <scope>NUCLEOTIDE SEQUENCE [LARGE SCALE GENOMIC DNA]</scope>
    <source>
        <strain evidence="2">CBS 11374</strain>
    </source>
</reference>
<keyword evidence="3" id="KW-1185">Reference proteome</keyword>
<evidence type="ECO:0000313" key="2">
    <source>
        <dbReference type="EMBL" id="WRT69770.1"/>
    </source>
</evidence>
<dbReference type="EMBL" id="CP141889">
    <property type="protein sequence ID" value="WRT69770.1"/>
    <property type="molecule type" value="Genomic_DNA"/>
</dbReference>
<dbReference type="GeneID" id="87958891"/>
<evidence type="ECO:0000313" key="3">
    <source>
        <dbReference type="Proteomes" id="UP001329825"/>
    </source>
</evidence>
<gene>
    <name evidence="2" type="ORF">IL334_006761</name>
</gene>
<feature type="region of interest" description="Disordered" evidence="1">
    <location>
        <begin position="1"/>
        <end position="66"/>
    </location>
</feature>
<dbReference type="Proteomes" id="UP001329825">
    <property type="component" value="Chromosome 9"/>
</dbReference>
<protein>
    <submittedName>
        <fullName evidence="2">Uncharacterized protein</fullName>
    </submittedName>
</protein>
<organism evidence="2 3">
    <name type="scientific">Kwoniella shivajii</name>
    <dbReference type="NCBI Taxonomy" id="564305"/>
    <lineage>
        <taxon>Eukaryota</taxon>
        <taxon>Fungi</taxon>
        <taxon>Dikarya</taxon>
        <taxon>Basidiomycota</taxon>
        <taxon>Agaricomycotina</taxon>
        <taxon>Tremellomycetes</taxon>
        <taxon>Tremellales</taxon>
        <taxon>Cryptococcaceae</taxon>
        <taxon>Kwoniella</taxon>
    </lineage>
</organism>